<evidence type="ECO:0000256" key="1">
    <source>
        <dbReference type="SAM" id="Phobius"/>
    </source>
</evidence>
<proteinExistence type="predicted"/>
<accession>A0A671L5C3</accession>
<reference evidence="2" key="1">
    <citation type="submission" date="2025-08" db="UniProtKB">
        <authorList>
            <consortium name="Ensembl"/>
        </authorList>
    </citation>
    <scope>IDENTIFICATION</scope>
</reference>
<organism evidence="2 3">
    <name type="scientific">Sinocyclocheilus anshuiensis</name>
    <dbReference type="NCBI Taxonomy" id="1608454"/>
    <lineage>
        <taxon>Eukaryota</taxon>
        <taxon>Metazoa</taxon>
        <taxon>Chordata</taxon>
        <taxon>Craniata</taxon>
        <taxon>Vertebrata</taxon>
        <taxon>Euteleostomi</taxon>
        <taxon>Actinopterygii</taxon>
        <taxon>Neopterygii</taxon>
        <taxon>Teleostei</taxon>
        <taxon>Ostariophysi</taxon>
        <taxon>Cypriniformes</taxon>
        <taxon>Cyprinidae</taxon>
        <taxon>Cyprininae</taxon>
        <taxon>Sinocyclocheilus</taxon>
    </lineage>
</organism>
<evidence type="ECO:0000313" key="3">
    <source>
        <dbReference type="Proteomes" id="UP000472260"/>
    </source>
</evidence>
<dbReference type="AlphaFoldDB" id="A0A671L5C3"/>
<keyword evidence="3" id="KW-1185">Reference proteome</keyword>
<feature type="transmembrane region" description="Helical" evidence="1">
    <location>
        <begin position="45"/>
        <end position="70"/>
    </location>
</feature>
<keyword evidence="1" id="KW-0472">Membrane</keyword>
<keyword evidence="1" id="KW-1133">Transmembrane helix</keyword>
<reference evidence="2" key="2">
    <citation type="submission" date="2025-09" db="UniProtKB">
        <authorList>
            <consortium name="Ensembl"/>
        </authorList>
    </citation>
    <scope>IDENTIFICATION</scope>
</reference>
<evidence type="ECO:0000313" key="2">
    <source>
        <dbReference type="Ensembl" id="ENSSANP00000015211.1"/>
    </source>
</evidence>
<protein>
    <submittedName>
        <fullName evidence="2">Uncharacterized protein</fullName>
    </submittedName>
</protein>
<dbReference type="Proteomes" id="UP000472260">
    <property type="component" value="Unassembled WGS sequence"/>
</dbReference>
<keyword evidence="1" id="KW-0812">Transmembrane</keyword>
<name>A0A671L5C3_9TELE</name>
<sequence>MFGAAVVRCLAQTAGHSPDQHRWCLSQVKGAVDDDVAEGKYHSKLILASFLIVIFVMKLLLVLFVCFWLPCVTLIRYCLCSRSL</sequence>
<dbReference type="Ensembl" id="ENSSANT00000016207.1">
    <property type="protein sequence ID" value="ENSSANP00000015211.1"/>
    <property type="gene ID" value="ENSSANG00000008027.1"/>
</dbReference>